<proteinExistence type="predicted"/>
<dbReference type="GO" id="GO:0051213">
    <property type="term" value="F:dioxygenase activity"/>
    <property type="evidence" value="ECO:0007669"/>
    <property type="project" value="InterPro"/>
</dbReference>
<gene>
    <name evidence="1" type="ordered locus">Bcen_5089</name>
</gene>
<dbReference type="EMBL" id="CP000379">
    <property type="protein sequence ID" value="ABF79963.1"/>
    <property type="molecule type" value="Genomic_DNA"/>
</dbReference>
<accession>A0A0H2Y0G5</accession>
<dbReference type="InterPro" id="IPR018724">
    <property type="entry name" value="2OG-Fe_dioxygenase"/>
</dbReference>
<dbReference type="Gene3D" id="2.60.120.620">
    <property type="entry name" value="q2cbj1_9rhob like domain"/>
    <property type="match status" value="1"/>
</dbReference>
<evidence type="ECO:0000313" key="1">
    <source>
        <dbReference type="EMBL" id="ABF79963.1"/>
    </source>
</evidence>
<dbReference type="AlphaFoldDB" id="A0A0H2Y0G5"/>
<sequence length="242" mass="27846">MARLTGDTMSIDTVIDELNRNGYCHAPRFHGVIRCDGDEVVAFKRHWERLVVDENYKRYTRRERRFLLYRFKPGQPLEIDRNTNFEPTATYDVDYVPGVNRLTYAEDSFIESAILRQLLDVDIAILGERLVAGREYKIDVHLFRIIAEQGEVSPTTSGIHQDGLEWVFMHFIDSRNIRPVVSEIHASKVSTVPLFARPLTDFLDTVIVNDAVLYHSANAVQQANPDELAFRDMLLISFSSAR</sequence>
<name>A0A0H2Y0G5_BURO1</name>
<organism evidence="1">
    <name type="scientific">Burkholderia orbicola (strain AU 1054)</name>
    <dbReference type="NCBI Taxonomy" id="331271"/>
    <lineage>
        <taxon>Bacteria</taxon>
        <taxon>Pseudomonadati</taxon>
        <taxon>Pseudomonadota</taxon>
        <taxon>Betaproteobacteria</taxon>
        <taxon>Burkholderiales</taxon>
        <taxon>Burkholderiaceae</taxon>
        <taxon>Burkholderia</taxon>
        <taxon>Burkholderia cepacia complex</taxon>
        <taxon>Burkholderia orbicola</taxon>
    </lineage>
</organism>
<protein>
    <submittedName>
        <fullName evidence="1">Uncharacterized protein</fullName>
    </submittedName>
</protein>
<dbReference type="Pfam" id="PF10014">
    <property type="entry name" value="2OG-Fe_Oxy_2"/>
    <property type="match status" value="1"/>
</dbReference>
<reference evidence="1" key="1">
    <citation type="submission" date="2006-05" db="EMBL/GenBank/DDBJ databases">
        <title>Complete sequence of chromosome 2 of Burkholderia cenocepacia AU 1054.</title>
        <authorList>
            <consortium name="US DOE Joint Genome Institute"/>
            <person name="Copeland A."/>
            <person name="Lucas S."/>
            <person name="Lapidus A."/>
            <person name="Barry K."/>
            <person name="Detter J.C."/>
            <person name="Glavina del Rio T."/>
            <person name="Hammon N."/>
            <person name="Israni S."/>
            <person name="Dalin E."/>
            <person name="Tice H."/>
            <person name="Pitluck S."/>
            <person name="Chain P."/>
            <person name="Malfatti S."/>
            <person name="Shin M."/>
            <person name="Vergez L."/>
            <person name="Schmutz J."/>
            <person name="Larimer F."/>
            <person name="Land M."/>
            <person name="Hauser L."/>
            <person name="Kyrpides N."/>
            <person name="Lykidis A."/>
            <person name="LiPuma J.J."/>
            <person name="Konstantinidis K."/>
            <person name="Tiedje J.M."/>
            <person name="Richardson P."/>
        </authorList>
    </citation>
    <scope>NUCLEOTIDE SEQUENCE [LARGE SCALE GENOMIC DNA]</scope>
    <source>
        <strain evidence="1">AU 1054</strain>
    </source>
</reference>
<dbReference type="HOGENOM" id="CLU_078728_0_0_4"/>